<name>A0A7W4K4S2_9PROT</name>
<feature type="region of interest" description="Disordered" evidence="7">
    <location>
        <begin position="1"/>
        <end position="44"/>
    </location>
</feature>
<sequence length="467" mass="50050">MNDLVVVPPTGEQPPARAVRRRRARRKDQHAPQATGGSSGSRVIALPPPDEPMAPRTWRPGTFGVLDIGSTKIMCLIGRGESDGTLRVLGHGWRRSHGVRSGGIVDLRQAEAAIRAAVGQAEDAAERRLDKVYVNLSSGHPESRLFNVRWPVGGREITESDVRRVVTEGRMRAMSEGRSTIHTLPLDFSVDETAGVADPRGHLCDQLTSRLHVIDASTTALRNLETVLSRAELKIEELVSAPLASGLSVLDAAERDLGVTVVDMGGGTTSIAIFGEGQLLHTACLPVGGQHVTRDIAHVLSTSIDSAEWLKTMYGSAELSADDDLDLLPVQLIGDDDHQFVNISRSKVVSIIRPRIEETLEMVRDRLESAGVGRATDGRVVLTGGASLLDGVGNMAARILNRQVRLGRPTGIRGLPEDPAAWPSFATSAGLLAWAAGAGGALGDIDFAEPRAPGMLRRIVEFIRDRV</sequence>
<dbReference type="InterPro" id="IPR050696">
    <property type="entry name" value="FtsA/MreB"/>
</dbReference>
<comment type="subunit">
    <text evidence="5">Self-interacts. Interacts with FtsZ.</text>
</comment>
<evidence type="ECO:0000256" key="5">
    <source>
        <dbReference type="HAMAP-Rule" id="MF_02033"/>
    </source>
</evidence>
<keyword evidence="10" id="KW-1185">Reference proteome</keyword>
<dbReference type="EMBL" id="JABEQM010000001">
    <property type="protein sequence ID" value="MBB2200399.1"/>
    <property type="molecule type" value="Genomic_DNA"/>
</dbReference>
<evidence type="ECO:0000256" key="6">
    <source>
        <dbReference type="PIRNR" id="PIRNR003101"/>
    </source>
</evidence>
<dbReference type="InterPro" id="IPR003494">
    <property type="entry name" value="SHS2_FtsA"/>
</dbReference>
<keyword evidence="4 5" id="KW-0131">Cell cycle</keyword>
<dbReference type="Proteomes" id="UP000578030">
    <property type="component" value="Unassembled WGS sequence"/>
</dbReference>
<evidence type="ECO:0000256" key="3">
    <source>
        <dbReference type="ARBA" id="ARBA00023136"/>
    </source>
</evidence>
<comment type="caution">
    <text evidence="9">The sequence shown here is derived from an EMBL/GenBank/DDBJ whole genome shotgun (WGS) entry which is preliminary data.</text>
</comment>
<evidence type="ECO:0000256" key="2">
    <source>
        <dbReference type="ARBA" id="ARBA00022618"/>
    </source>
</evidence>
<accession>A0A7W4K4S2</accession>
<dbReference type="GO" id="GO:0043093">
    <property type="term" value="P:FtsZ-dependent cytokinesis"/>
    <property type="evidence" value="ECO:0007669"/>
    <property type="project" value="UniProtKB-UniRule"/>
</dbReference>
<dbReference type="PIRSF" id="PIRSF003101">
    <property type="entry name" value="FtsA"/>
    <property type="match status" value="1"/>
</dbReference>
<comment type="subcellular location">
    <subcellularLocation>
        <location evidence="5">Cell membrane</location>
        <topology evidence="5">Peripheral membrane protein</topology>
        <orientation evidence="5">Cytoplasmic side</orientation>
    </subcellularLocation>
    <text evidence="5">Localizes to the Z ring in an FtsZ-dependent manner. Targeted to the membrane through a conserved C-terminal amphipathic helix.</text>
</comment>
<keyword evidence="3 5" id="KW-0472">Membrane</keyword>
<evidence type="ECO:0000256" key="1">
    <source>
        <dbReference type="ARBA" id="ARBA00022475"/>
    </source>
</evidence>
<dbReference type="InterPro" id="IPR043129">
    <property type="entry name" value="ATPase_NBD"/>
</dbReference>
<dbReference type="HAMAP" id="MF_02033">
    <property type="entry name" value="FtsA"/>
    <property type="match status" value="1"/>
</dbReference>
<keyword evidence="2 5" id="KW-0132">Cell division</keyword>
<evidence type="ECO:0000256" key="7">
    <source>
        <dbReference type="SAM" id="MobiDB-lite"/>
    </source>
</evidence>
<proteinExistence type="inferred from homology"/>
<dbReference type="CDD" id="cd24048">
    <property type="entry name" value="ASKHA_NBD_FtsA"/>
    <property type="match status" value="1"/>
</dbReference>
<evidence type="ECO:0000313" key="9">
    <source>
        <dbReference type="EMBL" id="MBB2200399.1"/>
    </source>
</evidence>
<dbReference type="SUPFAM" id="SSF53067">
    <property type="entry name" value="Actin-like ATPase domain"/>
    <property type="match status" value="2"/>
</dbReference>
<evidence type="ECO:0000313" key="10">
    <source>
        <dbReference type="Proteomes" id="UP000578030"/>
    </source>
</evidence>
<dbReference type="NCBIfam" id="TIGR01174">
    <property type="entry name" value="ftsA"/>
    <property type="match status" value="1"/>
</dbReference>
<dbReference type="SMART" id="SM00842">
    <property type="entry name" value="FtsA"/>
    <property type="match status" value="1"/>
</dbReference>
<reference evidence="9 10" key="1">
    <citation type="submission" date="2020-04" db="EMBL/GenBank/DDBJ databases">
        <title>Description of novel Gluconacetobacter.</title>
        <authorList>
            <person name="Sombolestani A."/>
        </authorList>
    </citation>
    <scope>NUCLEOTIDE SEQUENCE [LARGE SCALE GENOMIC DNA]</scope>
    <source>
        <strain evidence="9 10">LMG 27802</strain>
    </source>
</reference>
<organism evidence="9 10">
    <name type="scientific">Gluconacetobacter tumulisoli</name>
    <dbReference type="NCBI Taxonomy" id="1286189"/>
    <lineage>
        <taxon>Bacteria</taxon>
        <taxon>Pseudomonadati</taxon>
        <taxon>Pseudomonadota</taxon>
        <taxon>Alphaproteobacteria</taxon>
        <taxon>Acetobacterales</taxon>
        <taxon>Acetobacteraceae</taxon>
        <taxon>Gluconacetobacter</taxon>
    </lineage>
</organism>
<dbReference type="InterPro" id="IPR020823">
    <property type="entry name" value="Cell_div_FtsA"/>
</dbReference>
<dbReference type="RefSeq" id="WP_182953685.1">
    <property type="nucleotide sequence ID" value="NZ_JABEQM010000001.1"/>
</dbReference>
<dbReference type="PANTHER" id="PTHR32432">
    <property type="entry name" value="CELL DIVISION PROTEIN FTSA-RELATED"/>
    <property type="match status" value="1"/>
</dbReference>
<gene>
    <name evidence="5 9" type="primary">ftsA</name>
    <name evidence="9" type="ORF">HLH28_02195</name>
</gene>
<evidence type="ECO:0000259" key="8">
    <source>
        <dbReference type="SMART" id="SM00842"/>
    </source>
</evidence>
<dbReference type="GO" id="GO:0009898">
    <property type="term" value="C:cytoplasmic side of plasma membrane"/>
    <property type="evidence" value="ECO:0007669"/>
    <property type="project" value="UniProtKB-UniRule"/>
</dbReference>
<feature type="compositionally biased region" description="Basic residues" evidence="7">
    <location>
        <begin position="18"/>
        <end position="28"/>
    </location>
</feature>
<feature type="domain" description="SHS2" evidence="8">
    <location>
        <begin position="63"/>
        <end position="249"/>
    </location>
</feature>
<dbReference type="AlphaFoldDB" id="A0A7W4K4S2"/>
<dbReference type="Pfam" id="PF14450">
    <property type="entry name" value="FtsA"/>
    <property type="match status" value="1"/>
</dbReference>
<dbReference type="GO" id="GO:0032153">
    <property type="term" value="C:cell division site"/>
    <property type="evidence" value="ECO:0007669"/>
    <property type="project" value="UniProtKB-UniRule"/>
</dbReference>
<keyword evidence="1 5" id="KW-1003">Cell membrane</keyword>
<dbReference type="Gene3D" id="3.30.420.40">
    <property type="match status" value="1"/>
</dbReference>
<protein>
    <recommendedName>
        <fullName evidence="5 6">Cell division protein FtsA</fullName>
    </recommendedName>
</protein>
<dbReference type="Pfam" id="PF02491">
    <property type="entry name" value="SHS2_FTSA"/>
    <property type="match status" value="1"/>
</dbReference>
<comment type="function">
    <text evidence="5 6">Cell division protein that is involved in the assembly of the Z ring. May serve as a membrane anchor for the Z ring.</text>
</comment>
<dbReference type="PANTHER" id="PTHR32432:SF4">
    <property type="entry name" value="CELL DIVISION PROTEIN FTSA"/>
    <property type="match status" value="1"/>
</dbReference>
<evidence type="ECO:0000256" key="4">
    <source>
        <dbReference type="ARBA" id="ARBA00023306"/>
    </source>
</evidence>
<comment type="similarity">
    <text evidence="5 6">Belongs to the FtsA/MreB family.</text>
</comment>